<feature type="transmembrane region" description="Helical" evidence="8">
    <location>
        <begin position="246"/>
        <end position="269"/>
    </location>
</feature>
<keyword evidence="4" id="KW-1003">Cell membrane</keyword>
<evidence type="ECO:0000256" key="5">
    <source>
        <dbReference type="ARBA" id="ARBA00022692"/>
    </source>
</evidence>
<evidence type="ECO:0000313" key="9">
    <source>
        <dbReference type="EMBL" id="HIT41751.1"/>
    </source>
</evidence>
<feature type="transmembrane region" description="Helical" evidence="8">
    <location>
        <begin position="125"/>
        <end position="143"/>
    </location>
</feature>
<dbReference type="PANTHER" id="PTHR30472:SF58">
    <property type="entry name" value="IRON(3+)-HYDROXAMATE IMPORT SYSTEM PERMEASE PROTEIN FHUB"/>
    <property type="match status" value="1"/>
</dbReference>
<feature type="transmembrane region" description="Helical" evidence="8">
    <location>
        <begin position="155"/>
        <end position="177"/>
    </location>
</feature>
<dbReference type="GO" id="GO:0033214">
    <property type="term" value="P:siderophore-iron import into cell"/>
    <property type="evidence" value="ECO:0007669"/>
    <property type="project" value="TreeGrafter"/>
</dbReference>
<reference evidence="9" key="2">
    <citation type="journal article" date="2021" name="PeerJ">
        <title>Extensive microbial diversity within the chicken gut microbiome revealed by metagenomics and culture.</title>
        <authorList>
            <person name="Gilroy R."/>
            <person name="Ravi A."/>
            <person name="Getino M."/>
            <person name="Pursley I."/>
            <person name="Horton D.L."/>
            <person name="Alikhan N.F."/>
            <person name="Baker D."/>
            <person name="Gharbi K."/>
            <person name="Hall N."/>
            <person name="Watson M."/>
            <person name="Adriaenssens E.M."/>
            <person name="Foster-Nyarko E."/>
            <person name="Jarju S."/>
            <person name="Secka A."/>
            <person name="Antonio M."/>
            <person name="Oren A."/>
            <person name="Chaudhuri R.R."/>
            <person name="La Ragione R."/>
            <person name="Hildebrand F."/>
            <person name="Pallen M.J."/>
        </authorList>
    </citation>
    <scope>NUCLEOTIDE SEQUENCE</scope>
    <source>
        <strain evidence="9">CHK123-3438</strain>
    </source>
</reference>
<protein>
    <submittedName>
        <fullName evidence="9">Iron ABC transporter permease</fullName>
    </submittedName>
</protein>
<accession>A0A9D1GJ29</accession>
<keyword evidence="6 8" id="KW-1133">Transmembrane helix</keyword>
<dbReference type="AlphaFoldDB" id="A0A9D1GJ29"/>
<evidence type="ECO:0000256" key="2">
    <source>
        <dbReference type="ARBA" id="ARBA00007935"/>
    </source>
</evidence>
<dbReference type="Proteomes" id="UP000886860">
    <property type="component" value="Unassembled WGS sequence"/>
</dbReference>
<dbReference type="InterPro" id="IPR037294">
    <property type="entry name" value="ABC_BtuC-like"/>
</dbReference>
<dbReference type="Pfam" id="PF01032">
    <property type="entry name" value="FecCD"/>
    <property type="match status" value="1"/>
</dbReference>
<dbReference type="FunFam" id="1.10.3470.10:FF:000001">
    <property type="entry name" value="Vitamin B12 ABC transporter permease BtuC"/>
    <property type="match status" value="1"/>
</dbReference>
<comment type="caution">
    <text evidence="9">The sequence shown here is derived from an EMBL/GenBank/DDBJ whole genome shotgun (WGS) entry which is preliminary data.</text>
</comment>
<dbReference type="InterPro" id="IPR000522">
    <property type="entry name" value="ABC_transptr_permease_BtuC"/>
</dbReference>
<comment type="subcellular location">
    <subcellularLocation>
        <location evidence="1">Cell membrane</location>
        <topology evidence="1">Multi-pass membrane protein</topology>
    </subcellularLocation>
</comment>
<dbReference type="EMBL" id="DVKS01000111">
    <property type="protein sequence ID" value="HIT41751.1"/>
    <property type="molecule type" value="Genomic_DNA"/>
</dbReference>
<keyword evidence="5 8" id="KW-0812">Transmembrane</keyword>
<comment type="similarity">
    <text evidence="2">Belongs to the binding-protein-dependent transport system permease family. FecCD subfamily.</text>
</comment>
<name>A0A9D1GJ29_9FIRM</name>
<dbReference type="SUPFAM" id="SSF81345">
    <property type="entry name" value="ABC transporter involved in vitamin B12 uptake, BtuC"/>
    <property type="match status" value="1"/>
</dbReference>
<dbReference type="GO" id="GO:0005886">
    <property type="term" value="C:plasma membrane"/>
    <property type="evidence" value="ECO:0007669"/>
    <property type="project" value="UniProtKB-SubCell"/>
</dbReference>
<feature type="transmembrane region" description="Helical" evidence="8">
    <location>
        <begin position="68"/>
        <end position="87"/>
    </location>
</feature>
<dbReference type="PANTHER" id="PTHR30472">
    <property type="entry name" value="FERRIC ENTEROBACTIN TRANSPORT SYSTEM PERMEASE PROTEIN"/>
    <property type="match status" value="1"/>
</dbReference>
<evidence type="ECO:0000256" key="7">
    <source>
        <dbReference type="ARBA" id="ARBA00023136"/>
    </source>
</evidence>
<feature type="transmembrane region" description="Helical" evidence="8">
    <location>
        <begin position="314"/>
        <end position="331"/>
    </location>
</feature>
<evidence type="ECO:0000256" key="4">
    <source>
        <dbReference type="ARBA" id="ARBA00022475"/>
    </source>
</evidence>
<dbReference type="Gene3D" id="1.10.3470.10">
    <property type="entry name" value="ABC transporter involved in vitamin B12 uptake, BtuC"/>
    <property type="match status" value="1"/>
</dbReference>
<keyword evidence="3" id="KW-0813">Transport</keyword>
<feature type="transmembrane region" description="Helical" evidence="8">
    <location>
        <begin position="202"/>
        <end position="225"/>
    </location>
</feature>
<dbReference type="GO" id="GO:0022857">
    <property type="term" value="F:transmembrane transporter activity"/>
    <property type="evidence" value="ECO:0007669"/>
    <property type="project" value="InterPro"/>
</dbReference>
<evidence type="ECO:0000313" key="10">
    <source>
        <dbReference type="Proteomes" id="UP000886860"/>
    </source>
</evidence>
<dbReference type="CDD" id="cd06550">
    <property type="entry name" value="TM_ABC_iron-siderophores_like"/>
    <property type="match status" value="1"/>
</dbReference>
<organism evidence="9 10">
    <name type="scientific">Candidatus Caccovicinus merdipullorum</name>
    <dbReference type="NCBI Taxonomy" id="2840724"/>
    <lineage>
        <taxon>Bacteria</taxon>
        <taxon>Bacillati</taxon>
        <taxon>Bacillota</taxon>
        <taxon>Clostridia</taxon>
        <taxon>Eubacteriales</taxon>
        <taxon>Candidatus Caccovicinus</taxon>
    </lineage>
</organism>
<evidence type="ECO:0000256" key="8">
    <source>
        <dbReference type="SAM" id="Phobius"/>
    </source>
</evidence>
<proteinExistence type="inferred from homology"/>
<sequence>MKIPEKGSGVRLLLVVLLFLALLFGAFVLSICVGTKNITFPVLLDSFFSYDPTNSSHIIIQTLRVPRAVVAAAVGSSLAVSGSLMQASTRNPMASPSVLGINAGAGLGLALAMIFVPAATFNETVLFSFLGAAAATILIFGIASACRAGSSPVRLALVGTAITSLFNAFSQALAMFFNISQELTFWNAGGVSGVRPEQARMLLPWTGLGLLIALLMARSVSLLSLGEEVAVGLGGKTRYIKFMASLAVLILTGSSVAIAGPISFVGLVVPHGVKAVVGADYQKVIPCSILAGALLVVLADILSRMVNPPFETPTGAITALVGVPFFVYLARRKGSRV</sequence>
<evidence type="ECO:0000256" key="3">
    <source>
        <dbReference type="ARBA" id="ARBA00022448"/>
    </source>
</evidence>
<keyword evidence="7 8" id="KW-0472">Membrane</keyword>
<reference evidence="9" key="1">
    <citation type="submission" date="2020-10" db="EMBL/GenBank/DDBJ databases">
        <authorList>
            <person name="Gilroy R."/>
        </authorList>
    </citation>
    <scope>NUCLEOTIDE SEQUENCE</scope>
    <source>
        <strain evidence="9">CHK123-3438</strain>
    </source>
</reference>
<evidence type="ECO:0000256" key="1">
    <source>
        <dbReference type="ARBA" id="ARBA00004651"/>
    </source>
</evidence>
<feature type="transmembrane region" description="Helical" evidence="8">
    <location>
        <begin position="99"/>
        <end position="119"/>
    </location>
</feature>
<evidence type="ECO:0000256" key="6">
    <source>
        <dbReference type="ARBA" id="ARBA00022989"/>
    </source>
</evidence>
<gene>
    <name evidence="9" type="ORF">IAB60_06595</name>
</gene>